<proteinExistence type="predicted"/>
<dbReference type="EMBL" id="LAZR01013822">
    <property type="protein sequence ID" value="KKM20177.1"/>
    <property type="molecule type" value="Genomic_DNA"/>
</dbReference>
<reference evidence="2" key="1">
    <citation type="journal article" date="2015" name="Nature">
        <title>Complex archaea that bridge the gap between prokaryotes and eukaryotes.</title>
        <authorList>
            <person name="Spang A."/>
            <person name="Saw J.H."/>
            <person name="Jorgensen S.L."/>
            <person name="Zaremba-Niedzwiedzka K."/>
            <person name="Martijn J."/>
            <person name="Lind A.E."/>
            <person name="van Eijk R."/>
            <person name="Schleper C."/>
            <person name="Guy L."/>
            <person name="Ettema T.J."/>
        </authorList>
    </citation>
    <scope>NUCLEOTIDE SEQUENCE</scope>
</reference>
<gene>
    <name evidence="2" type="ORF">LCGC14_1648080</name>
</gene>
<evidence type="ECO:0000256" key="1">
    <source>
        <dbReference type="SAM" id="MobiDB-lite"/>
    </source>
</evidence>
<organism evidence="2">
    <name type="scientific">marine sediment metagenome</name>
    <dbReference type="NCBI Taxonomy" id="412755"/>
    <lineage>
        <taxon>unclassified sequences</taxon>
        <taxon>metagenomes</taxon>
        <taxon>ecological metagenomes</taxon>
    </lineage>
</organism>
<protein>
    <submittedName>
        <fullName evidence="2">Uncharacterized protein</fullName>
    </submittedName>
</protein>
<name>A0A0F9HYH0_9ZZZZ</name>
<feature type="compositionally biased region" description="Basic and acidic residues" evidence="1">
    <location>
        <begin position="90"/>
        <end position="104"/>
    </location>
</feature>
<evidence type="ECO:0000313" key="2">
    <source>
        <dbReference type="EMBL" id="KKM20177.1"/>
    </source>
</evidence>
<dbReference type="AlphaFoldDB" id="A0A0F9HYH0"/>
<accession>A0A0F9HYH0</accession>
<comment type="caution">
    <text evidence="2">The sequence shown here is derived from an EMBL/GenBank/DDBJ whole genome shotgun (WGS) entry which is preliminary data.</text>
</comment>
<sequence length="212" mass="22508">MTPQNSNEDPEAQVNGTNGGGAESPPAGVQNGELPGAAAELNSGAVNVSLPDGATAEGHNDPTRPAAASATTKPPGFGDHKASTGSNRGSIEEQDRQERLEKKAPPKVRNPLNEAVGSEFYVTSDTKPSWTYPRGGQFRVSRHYVHSKVAVDFLDRSNQAADEAVLKREVLNVQGIVYISIGPREAFTTEEMQDMIENQRATIAKGDPNAAT</sequence>
<feature type="region of interest" description="Disordered" evidence="1">
    <location>
        <begin position="1"/>
        <end position="111"/>
    </location>
</feature>